<dbReference type="Proteomes" id="UP001165960">
    <property type="component" value="Unassembled WGS sequence"/>
</dbReference>
<gene>
    <name evidence="1" type="ORF">DSO57_1033001</name>
</gene>
<evidence type="ECO:0000313" key="2">
    <source>
        <dbReference type="Proteomes" id="UP001165960"/>
    </source>
</evidence>
<sequence length="182" mass="19775">MDHQLYSQPAPAPACPQERPRGSNNRPRTQIEGSHANTQASQGVSASQPPPASQARAQSLNPRQKLLSRPITKVSYTKVIGNNEVTYTSTMYPVVTRPHTFDPRVATSCPHVFDTSYEPLATAKGPSAPVLYATIDSTSATKCDPTVVIHMCAVLQVRVYLASNKDNMLRSDNVWLAGDTVN</sequence>
<evidence type="ECO:0000313" key="1">
    <source>
        <dbReference type="EMBL" id="KAJ9048631.1"/>
    </source>
</evidence>
<protein>
    <submittedName>
        <fullName evidence="1">Uncharacterized protein</fullName>
    </submittedName>
</protein>
<proteinExistence type="predicted"/>
<keyword evidence="2" id="KW-1185">Reference proteome</keyword>
<dbReference type="EMBL" id="QTSX02007354">
    <property type="protein sequence ID" value="KAJ9048631.1"/>
    <property type="molecule type" value="Genomic_DNA"/>
</dbReference>
<reference evidence="1" key="1">
    <citation type="submission" date="2022-04" db="EMBL/GenBank/DDBJ databases">
        <title>Genome of the entomopathogenic fungus Entomophthora muscae.</title>
        <authorList>
            <person name="Elya C."/>
            <person name="Lovett B.R."/>
            <person name="Lee E."/>
            <person name="Macias A.M."/>
            <person name="Hajek A.E."/>
            <person name="De Bivort B.L."/>
            <person name="Kasson M.T."/>
            <person name="De Fine Licht H.H."/>
            <person name="Stajich J.E."/>
        </authorList>
    </citation>
    <scope>NUCLEOTIDE SEQUENCE</scope>
    <source>
        <strain evidence="1">Berkeley</strain>
    </source>
</reference>
<accession>A0ACC2REV3</accession>
<comment type="caution">
    <text evidence="1">The sequence shown here is derived from an EMBL/GenBank/DDBJ whole genome shotgun (WGS) entry which is preliminary data.</text>
</comment>
<name>A0ACC2REV3_9FUNG</name>
<organism evidence="1 2">
    <name type="scientific">Entomophthora muscae</name>
    <dbReference type="NCBI Taxonomy" id="34485"/>
    <lineage>
        <taxon>Eukaryota</taxon>
        <taxon>Fungi</taxon>
        <taxon>Fungi incertae sedis</taxon>
        <taxon>Zoopagomycota</taxon>
        <taxon>Entomophthoromycotina</taxon>
        <taxon>Entomophthoromycetes</taxon>
        <taxon>Entomophthorales</taxon>
        <taxon>Entomophthoraceae</taxon>
        <taxon>Entomophthora</taxon>
    </lineage>
</organism>